<name>A0A172WL86_STUST</name>
<evidence type="ECO:0000259" key="2">
    <source>
        <dbReference type="PROSITE" id="PS50846"/>
    </source>
</evidence>
<protein>
    <submittedName>
        <fullName evidence="3">Copper resistance protein CopZ</fullName>
    </submittedName>
</protein>
<dbReference type="Gene3D" id="3.30.70.100">
    <property type="match status" value="1"/>
</dbReference>
<sequence length="63" mass="6823">MQTFNVTGMTCAHCQRAVTQAIQSRDPSAKVDVDLEAGVVRVEGGLDEAAIREAIEEEGYQVQ</sequence>
<dbReference type="CDD" id="cd00371">
    <property type="entry name" value="HMA"/>
    <property type="match status" value="1"/>
</dbReference>
<feature type="domain" description="HMA" evidence="2">
    <location>
        <begin position="1"/>
        <end position="63"/>
    </location>
</feature>
<evidence type="ECO:0000313" key="4">
    <source>
        <dbReference type="Proteomes" id="UP000077787"/>
    </source>
</evidence>
<dbReference type="EMBL" id="CP015641">
    <property type="protein sequence ID" value="ANF24228.1"/>
    <property type="molecule type" value="Genomic_DNA"/>
</dbReference>
<dbReference type="Proteomes" id="UP000077787">
    <property type="component" value="Chromosome"/>
</dbReference>
<dbReference type="AlphaFoldDB" id="A0A172WL86"/>
<proteinExistence type="predicted"/>
<dbReference type="RefSeq" id="WP_045424518.1">
    <property type="nucleotide sequence ID" value="NZ_CP015641.1"/>
</dbReference>
<dbReference type="PROSITE" id="PS50846">
    <property type="entry name" value="HMA_2"/>
    <property type="match status" value="1"/>
</dbReference>
<dbReference type="GO" id="GO:0046872">
    <property type="term" value="F:metal ion binding"/>
    <property type="evidence" value="ECO:0007669"/>
    <property type="project" value="UniProtKB-KW"/>
</dbReference>
<dbReference type="PROSITE" id="PS01047">
    <property type="entry name" value="HMA_1"/>
    <property type="match status" value="1"/>
</dbReference>
<dbReference type="OrthoDB" id="9814359at2"/>
<gene>
    <name evidence="3" type="ORF">PS273GM_03230</name>
</gene>
<dbReference type="InterPro" id="IPR036163">
    <property type="entry name" value="HMA_dom_sf"/>
</dbReference>
<dbReference type="Pfam" id="PF00403">
    <property type="entry name" value="HMA"/>
    <property type="match status" value="1"/>
</dbReference>
<organism evidence="3 4">
    <name type="scientific">Stutzerimonas stutzeri</name>
    <name type="common">Pseudomonas stutzeri</name>
    <dbReference type="NCBI Taxonomy" id="316"/>
    <lineage>
        <taxon>Bacteria</taxon>
        <taxon>Pseudomonadati</taxon>
        <taxon>Pseudomonadota</taxon>
        <taxon>Gammaproteobacteria</taxon>
        <taxon>Pseudomonadales</taxon>
        <taxon>Pseudomonadaceae</taxon>
        <taxon>Stutzerimonas</taxon>
    </lineage>
</organism>
<dbReference type="SUPFAM" id="SSF55008">
    <property type="entry name" value="HMA, heavy metal-associated domain"/>
    <property type="match status" value="1"/>
</dbReference>
<accession>A0A172WL86</accession>
<keyword evidence="1" id="KW-0479">Metal-binding</keyword>
<dbReference type="InterPro" id="IPR006121">
    <property type="entry name" value="HMA_dom"/>
</dbReference>
<evidence type="ECO:0000256" key="1">
    <source>
        <dbReference type="ARBA" id="ARBA00022723"/>
    </source>
</evidence>
<reference evidence="3 4" key="1">
    <citation type="submission" date="2016-05" db="EMBL/GenBank/DDBJ databases">
        <title>Genome sequence of Pseudomonas stutzeri 273 and identification of the exopolysaccharide biosynthesis locus.</title>
        <authorList>
            <person name="Wu S."/>
            <person name="Sun C."/>
        </authorList>
    </citation>
    <scope>NUCLEOTIDE SEQUENCE [LARGE SCALE GENOMIC DNA]</scope>
    <source>
        <strain evidence="3 4">273</strain>
    </source>
</reference>
<dbReference type="InterPro" id="IPR017969">
    <property type="entry name" value="Heavy-metal-associated_CS"/>
</dbReference>
<evidence type="ECO:0000313" key="3">
    <source>
        <dbReference type="EMBL" id="ANF24228.1"/>
    </source>
</evidence>